<reference evidence="4 5" key="1">
    <citation type="submission" date="2016-05" db="EMBL/GenBank/DDBJ databases">
        <title>Genome Sequence of Pseudomonas citronellolis Strain SJTE-3, an Estrogens and Persistent Organic Pollutants degradation strain.</title>
        <authorList>
            <person name="Liang R."/>
        </authorList>
    </citation>
    <scope>NUCLEOTIDE SEQUENCE [LARGE SCALE GENOMIC DNA]</scope>
    <source>
        <strain evidence="4 5">SJTE-3</strain>
    </source>
</reference>
<dbReference type="InterPro" id="IPR009906">
    <property type="entry name" value="D-Glu_cyclase"/>
</dbReference>
<dbReference type="PIRSF" id="PIRSF029755">
    <property type="entry name" value="UCP029755"/>
    <property type="match status" value="1"/>
</dbReference>
<sequence>MTPAQPHDLASLSPLELRRLIRRGDYAGHTSGLGQRHLQANIVILQRSWADEFLRFCVLNPRACPLLDVTEPGSPHFHKLGVDIDVRSDVPLYRVYRRGQPHRETSDIGELWEADFVAFAIGCSFSFEQALQDEGIALRHIEQGRNVAMYRTHLANTPSGRLAGHMVVSMRPLKAADAVRASQITGRFPLTHGAPVHIGDPALIGIADLQAPDYGEPVALAADELPVFWACGVTPQAVLAEAEPELFITHAPGCMLVSDLLYGQL</sequence>
<dbReference type="HAMAP" id="MF_01830">
    <property type="entry name" value="Hydro_lyase"/>
    <property type="match status" value="1"/>
</dbReference>
<dbReference type="InterPro" id="IPR038021">
    <property type="entry name" value="Putative_hydro-lyase"/>
</dbReference>
<gene>
    <name evidence="4" type="ORF">A9C11_09150</name>
</gene>
<protein>
    <recommendedName>
        <fullName evidence="3">Putative hydro-lyase A9C11_09150</fullName>
        <ecNumber evidence="3">4.2.1.-</ecNumber>
    </recommendedName>
</protein>
<dbReference type="Gene3D" id="3.40.1640.10">
    <property type="entry name" value="PSTPO5379-like"/>
    <property type="match status" value="1"/>
</dbReference>
<evidence type="ECO:0000256" key="2">
    <source>
        <dbReference type="ARBA" id="ARBA00023239"/>
    </source>
</evidence>
<dbReference type="RefSeq" id="WP_064582476.1">
    <property type="nucleotide sequence ID" value="NZ_CP015878.1"/>
</dbReference>
<dbReference type="EC" id="4.2.1.-" evidence="3"/>
<dbReference type="Pfam" id="PF07286">
    <property type="entry name" value="D-Glu_cyclase"/>
    <property type="match status" value="1"/>
</dbReference>
<dbReference type="Gene3D" id="3.30.2040.10">
    <property type="entry name" value="PSTPO5379-like domain"/>
    <property type="match status" value="1"/>
</dbReference>
<name>A0A1A9KAW4_9PSED</name>
<dbReference type="AlphaFoldDB" id="A0A1A9KAW4"/>
<dbReference type="PANTHER" id="PTHR32022">
    <property type="entry name" value="D-GLUTAMATE CYCLASE, MITOCHONDRIAL"/>
    <property type="match status" value="1"/>
</dbReference>
<evidence type="ECO:0000256" key="3">
    <source>
        <dbReference type="HAMAP-Rule" id="MF_01830"/>
    </source>
</evidence>
<comment type="similarity">
    <text evidence="1 3">Belongs to the D-glutamate cyclase family.</text>
</comment>
<accession>A0A1A9KAW4</accession>
<evidence type="ECO:0000313" key="4">
    <source>
        <dbReference type="EMBL" id="ANI14133.1"/>
    </source>
</evidence>
<evidence type="ECO:0000313" key="5">
    <source>
        <dbReference type="Proteomes" id="UP000077748"/>
    </source>
</evidence>
<evidence type="ECO:0000256" key="1">
    <source>
        <dbReference type="ARBA" id="ARBA00007896"/>
    </source>
</evidence>
<dbReference type="PANTHER" id="PTHR32022:SF10">
    <property type="entry name" value="D-GLUTAMATE CYCLASE, MITOCHONDRIAL"/>
    <property type="match status" value="1"/>
</dbReference>
<keyword evidence="2 3" id="KW-0456">Lyase</keyword>
<dbReference type="InterPro" id="IPR016938">
    <property type="entry name" value="UPF0317"/>
</dbReference>
<dbReference type="FunFam" id="3.30.2040.10:FF:000001">
    <property type="entry name" value="D-glutamate cyclase, mitochondrial"/>
    <property type="match status" value="1"/>
</dbReference>
<organism evidence="4 5">
    <name type="scientific">Pseudomonas citronellolis</name>
    <dbReference type="NCBI Taxonomy" id="53408"/>
    <lineage>
        <taxon>Bacteria</taxon>
        <taxon>Pseudomonadati</taxon>
        <taxon>Pseudomonadota</taxon>
        <taxon>Gammaproteobacteria</taxon>
        <taxon>Pseudomonadales</taxon>
        <taxon>Pseudomonadaceae</taxon>
        <taxon>Pseudomonas</taxon>
    </lineage>
</organism>
<dbReference type="EMBL" id="CP015878">
    <property type="protein sequence ID" value="ANI14133.1"/>
    <property type="molecule type" value="Genomic_DNA"/>
</dbReference>
<dbReference type="SUPFAM" id="SSF160920">
    <property type="entry name" value="PSTPO5379-like"/>
    <property type="match status" value="1"/>
</dbReference>
<dbReference type="Proteomes" id="UP000077748">
    <property type="component" value="Chromosome"/>
</dbReference>
<proteinExistence type="inferred from homology"/>
<dbReference type="GO" id="GO:0016829">
    <property type="term" value="F:lyase activity"/>
    <property type="evidence" value="ECO:0007669"/>
    <property type="project" value="UniProtKB-KW"/>
</dbReference>
<dbReference type="NCBIfam" id="NF003969">
    <property type="entry name" value="PRK05463.1"/>
    <property type="match status" value="1"/>
</dbReference>